<dbReference type="SUPFAM" id="SSF54060">
    <property type="entry name" value="His-Me finger endonucleases"/>
    <property type="match status" value="1"/>
</dbReference>
<dbReference type="InterPro" id="IPR036116">
    <property type="entry name" value="FN3_sf"/>
</dbReference>
<proteinExistence type="inferred from homology"/>
<dbReference type="RefSeq" id="WP_069830717.1">
    <property type="nucleotide sequence ID" value="NZ_MDJD01000047.1"/>
</dbReference>
<dbReference type="STRING" id="1849968.A8C32_17480"/>
<keyword evidence="2" id="KW-0540">Nuclease</keyword>
<dbReference type="InterPro" id="IPR026444">
    <property type="entry name" value="Secre_tail"/>
</dbReference>
<comment type="similarity">
    <text evidence="1">Belongs to the EndA/NucM nuclease family.</text>
</comment>
<dbReference type="Proteomes" id="UP000095713">
    <property type="component" value="Unassembled WGS sequence"/>
</dbReference>
<dbReference type="InterPro" id="IPR044925">
    <property type="entry name" value="His-Me_finger_sf"/>
</dbReference>
<feature type="compositionally biased region" description="Polar residues" evidence="5">
    <location>
        <begin position="276"/>
        <end position="299"/>
    </location>
</feature>
<evidence type="ECO:0000256" key="2">
    <source>
        <dbReference type="ARBA" id="ARBA00022722"/>
    </source>
</evidence>
<dbReference type="InterPro" id="IPR007346">
    <property type="entry name" value="Endonuclease-I"/>
</dbReference>
<reference evidence="8 9" key="1">
    <citation type="submission" date="2016-05" db="EMBL/GenBank/DDBJ databases">
        <title>Draft Genome Sequence of Algibacter sp. Strain SK-16 Isolated from the Surface Water of Aburatsubo Inlet.</title>
        <authorList>
            <person name="Wong S.-K."/>
            <person name="Yoshizawa S."/>
            <person name="Nakajima Y."/>
            <person name="Ogura Y."/>
            <person name="Tetsuya H."/>
            <person name="Hamasaki K."/>
        </authorList>
    </citation>
    <scope>NUCLEOTIDE SEQUENCE [LARGE SCALE GENOMIC DNA]</scope>
    <source>
        <strain evidence="8 9">SK-16</strain>
    </source>
</reference>
<dbReference type="GO" id="GO:0004518">
    <property type="term" value="F:nuclease activity"/>
    <property type="evidence" value="ECO:0007669"/>
    <property type="project" value="UniProtKB-KW"/>
</dbReference>
<dbReference type="PANTHER" id="PTHR33607:SF2">
    <property type="entry name" value="ENDONUCLEASE-1"/>
    <property type="match status" value="1"/>
</dbReference>
<keyword evidence="9" id="KW-1185">Reference proteome</keyword>
<sequence length="606" mass="65817">MKKHFYLVLFLFINYLGFSQLTPPAQLQAYYKDVDFTQTGLTLFNDLAIETAVKHTNYLTYSPGIWEASKITDQDPLNTSNVLLIYGYNDTDANFITDRSRNKNNNGGNQGTDWNREHTFPNSLGNPKLETSGRNVPPYADAHNLRPSDVKMNSNRGNLKFAAGSGNAGNTGANWYPGDEWKGDAARILMYMYLRYGDQCKPAFASVGTTNAVDPDMINLLLEWNASDPVSTTEDNRNTYHANTTNAYAQGNRNPFIDNPYLATVIWGGAPAENRWGSSGPSDTEAPTTPTNLAASNPTETTVDLSWTASTDNTAVITYNVYVDGAYYVSTNSTTTTITIKNLSSSTTYSFSVLAADLANNTSPLSTAVNETTLAASSGSINACAFETFEGMEANNSSYADRSWAGNGGQWTAKRARTDQTLNNRAICIDVRGTKDGALTSPEIANGIGELTISTQRAFSGGTGNLDIIVNSVLKGTIPYSDATQTTTLKDINVAGNVIIEISESTSGGDRVIIDDLSWTCYSTLSVDENISEKFKITPNPINGAFLNIKTNEKANYTIHDMLGKVLLTGSVNQFKQTLNVSSLNKGTYILRIDSPSGNFTKKLIK</sequence>
<feature type="region of interest" description="Disordered" evidence="5">
    <location>
        <begin position="273"/>
        <end position="299"/>
    </location>
</feature>
<dbReference type="InterPro" id="IPR003961">
    <property type="entry name" value="FN3_dom"/>
</dbReference>
<evidence type="ECO:0000256" key="6">
    <source>
        <dbReference type="SAM" id="SignalP"/>
    </source>
</evidence>
<dbReference type="Pfam" id="PF04231">
    <property type="entry name" value="Endonuclease_1"/>
    <property type="match status" value="1"/>
</dbReference>
<dbReference type="Gene3D" id="2.60.40.10">
    <property type="entry name" value="Immunoglobulins"/>
    <property type="match status" value="1"/>
</dbReference>
<dbReference type="NCBIfam" id="TIGR04183">
    <property type="entry name" value="Por_Secre_tail"/>
    <property type="match status" value="1"/>
</dbReference>
<dbReference type="PANTHER" id="PTHR33607">
    <property type="entry name" value="ENDONUCLEASE-1"/>
    <property type="match status" value="1"/>
</dbReference>
<dbReference type="Pfam" id="PF18962">
    <property type="entry name" value="Por_Secre_tail"/>
    <property type="match status" value="1"/>
</dbReference>
<feature type="region of interest" description="Disordered" evidence="5">
    <location>
        <begin position="97"/>
        <end position="133"/>
    </location>
</feature>
<dbReference type="OrthoDB" id="5485925at2"/>
<accession>A0A1E5T881</accession>
<dbReference type="InterPro" id="IPR013783">
    <property type="entry name" value="Ig-like_fold"/>
</dbReference>
<evidence type="ECO:0000313" key="9">
    <source>
        <dbReference type="Proteomes" id="UP000095713"/>
    </source>
</evidence>
<gene>
    <name evidence="8" type="ORF">A8C32_17480</name>
</gene>
<feature type="compositionally biased region" description="Polar residues" evidence="5">
    <location>
        <begin position="103"/>
        <end position="113"/>
    </location>
</feature>
<keyword evidence="3 6" id="KW-0732">Signal</keyword>
<comment type="caution">
    <text evidence="8">The sequence shown here is derived from an EMBL/GenBank/DDBJ whole genome shotgun (WGS) entry which is preliminary data.</text>
</comment>
<organism evidence="8 9">
    <name type="scientific">Flavivirga aquatica</name>
    <dbReference type="NCBI Taxonomy" id="1849968"/>
    <lineage>
        <taxon>Bacteria</taxon>
        <taxon>Pseudomonadati</taxon>
        <taxon>Bacteroidota</taxon>
        <taxon>Flavobacteriia</taxon>
        <taxon>Flavobacteriales</taxon>
        <taxon>Flavobacteriaceae</taxon>
        <taxon>Flavivirga</taxon>
    </lineage>
</organism>
<evidence type="ECO:0000256" key="5">
    <source>
        <dbReference type="SAM" id="MobiDB-lite"/>
    </source>
</evidence>
<dbReference type="AlphaFoldDB" id="A0A1E5T881"/>
<dbReference type="CDD" id="cd00063">
    <property type="entry name" value="FN3"/>
    <property type="match status" value="1"/>
</dbReference>
<keyword evidence="4" id="KW-0378">Hydrolase</keyword>
<dbReference type="SMART" id="SM00060">
    <property type="entry name" value="FN3"/>
    <property type="match status" value="1"/>
</dbReference>
<dbReference type="SUPFAM" id="SSF49265">
    <property type="entry name" value="Fibronectin type III"/>
    <property type="match status" value="1"/>
</dbReference>
<feature type="signal peptide" evidence="6">
    <location>
        <begin position="1"/>
        <end position="21"/>
    </location>
</feature>
<dbReference type="Pfam" id="PF00041">
    <property type="entry name" value="fn3"/>
    <property type="match status" value="1"/>
</dbReference>
<dbReference type="EMBL" id="MDJD01000047">
    <property type="protein sequence ID" value="OEK07589.1"/>
    <property type="molecule type" value="Genomic_DNA"/>
</dbReference>
<evidence type="ECO:0000256" key="3">
    <source>
        <dbReference type="ARBA" id="ARBA00022729"/>
    </source>
</evidence>
<evidence type="ECO:0000256" key="4">
    <source>
        <dbReference type="ARBA" id="ARBA00022801"/>
    </source>
</evidence>
<evidence type="ECO:0000259" key="7">
    <source>
        <dbReference type="PROSITE" id="PS50853"/>
    </source>
</evidence>
<evidence type="ECO:0000256" key="1">
    <source>
        <dbReference type="ARBA" id="ARBA00006429"/>
    </source>
</evidence>
<name>A0A1E5T881_9FLAO</name>
<evidence type="ECO:0000313" key="8">
    <source>
        <dbReference type="EMBL" id="OEK07589.1"/>
    </source>
</evidence>
<dbReference type="GO" id="GO:0016787">
    <property type="term" value="F:hydrolase activity"/>
    <property type="evidence" value="ECO:0007669"/>
    <property type="project" value="UniProtKB-KW"/>
</dbReference>
<dbReference type="PROSITE" id="PS50853">
    <property type="entry name" value="FN3"/>
    <property type="match status" value="1"/>
</dbReference>
<protein>
    <recommendedName>
        <fullName evidence="7">Fibronectin type-III domain-containing protein</fullName>
    </recommendedName>
</protein>
<feature type="domain" description="Fibronectin type-III" evidence="7">
    <location>
        <begin position="289"/>
        <end position="376"/>
    </location>
</feature>
<feature type="chain" id="PRO_5009186123" description="Fibronectin type-III domain-containing protein" evidence="6">
    <location>
        <begin position="22"/>
        <end position="606"/>
    </location>
</feature>